<reference evidence="3 4" key="1">
    <citation type="submission" date="2019-07" db="EMBL/GenBank/DDBJ databases">
        <title>Whole genome shotgun sequence of Halomonas cupida NBRC 102219.</title>
        <authorList>
            <person name="Hosoyama A."/>
            <person name="Uohara A."/>
            <person name="Ohji S."/>
            <person name="Ichikawa N."/>
        </authorList>
    </citation>
    <scope>NUCLEOTIDE SEQUENCE [LARGE SCALE GENOMIC DNA]</scope>
    <source>
        <strain evidence="3 4">NBRC 102219</strain>
    </source>
</reference>
<proteinExistence type="predicted"/>
<dbReference type="Gene3D" id="2.70.70.10">
    <property type="entry name" value="Glucose Permease (Domain IIA)"/>
    <property type="match status" value="1"/>
</dbReference>
<name>A0ABQ0WGZ8_9GAMM</name>
<gene>
    <name evidence="3" type="ORF">HCU01_28930</name>
</gene>
<dbReference type="Pfam" id="PF01551">
    <property type="entry name" value="Peptidase_M23"/>
    <property type="match status" value="1"/>
</dbReference>
<evidence type="ECO:0000259" key="2">
    <source>
        <dbReference type="Pfam" id="PF01551"/>
    </source>
</evidence>
<dbReference type="SUPFAM" id="SSF51261">
    <property type="entry name" value="Duplicated hybrid motif"/>
    <property type="match status" value="1"/>
</dbReference>
<dbReference type="PANTHER" id="PTHR21666:SF289">
    <property type="entry name" value="L-ALA--D-GLU ENDOPEPTIDASE"/>
    <property type="match status" value="1"/>
</dbReference>
<dbReference type="InterPro" id="IPR016047">
    <property type="entry name" value="M23ase_b-sheet_dom"/>
</dbReference>
<evidence type="ECO:0000256" key="1">
    <source>
        <dbReference type="ARBA" id="ARBA00022729"/>
    </source>
</evidence>
<comment type="caution">
    <text evidence="3">The sequence shown here is derived from an EMBL/GenBank/DDBJ whole genome shotgun (WGS) entry which is preliminary data.</text>
</comment>
<dbReference type="InterPro" id="IPR011055">
    <property type="entry name" value="Dup_hybrid_motif"/>
</dbReference>
<evidence type="ECO:0000313" key="3">
    <source>
        <dbReference type="EMBL" id="GEN24944.1"/>
    </source>
</evidence>
<keyword evidence="4" id="KW-1185">Reference proteome</keyword>
<evidence type="ECO:0000313" key="4">
    <source>
        <dbReference type="Proteomes" id="UP000321726"/>
    </source>
</evidence>
<dbReference type="InterPro" id="IPR050570">
    <property type="entry name" value="Cell_wall_metabolism_enzyme"/>
</dbReference>
<protein>
    <recommendedName>
        <fullName evidence="2">M23ase beta-sheet core domain-containing protein</fullName>
    </recommendedName>
</protein>
<dbReference type="CDD" id="cd12797">
    <property type="entry name" value="M23_peptidase"/>
    <property type="match status" value="1"/>
</dbReference>
<feature type="domain" description="M23ase beta-sheet core" evidence="2">
    <location>
        <begin position="116"/>
        <end position="212"/>
    </location>
</feature>
<dbReference type="Proteomes" id="UP000321726">
    <property type="component" value="Unassembled WGS sequence"/>
</dbReference>
<keyword evidence="1" id="KW-0732">Signal</keyword>
<sequence length="258" mass="28468">MEDEGVPSSVTEEFETVLEWLQDPPLDLSESDNLQISWKKDIDLNDNEPPEPRLTYAKLSNQDQDIELIVSEGKNNAVLLFKDEMLIDSFQPPIMDAQLTSRFGIRRHPVYGGARRHNGIDLAAPLGTPIMATAPGRVAFIGRRSGYGLVIEIEHDADTISRYTHLSRSASGLAVGDTINSGDILGEVGTSGVTTGPNLHYETRVNDRPVDPLTEGKRILSGTIYQQQNYQEVLYEARERFQSIIGTSTDPSLAALSE</sequence>
<dbReference type="PANTHER" id="PTHR21666">
    <property type="entry name" value="PEPTIDASE-RELATED"/>
    <property type="match status" value="1"/>
</dbReference>
<accession>A0ABQ0WGZ8</accession>
<organism evidence="3 4">
    <name type="scientific">Halomonas cupida</name>
    <dbReference type="NCBI Taxonomy" id="44933"/>
    <lineage>
        <taxon>Bacteria</taxon>
        <taxon>Pseudomonadati</taxon>
        <taxon>Pseudomonadota</taxon>
        <taxon>Gammaproteobacteria</taxon>
        <taxon>Oceanospirillales</taxon>
        <taxon>Halomonadaceae</taxon>
        <taxon>Halomonas</taxon>
    </lineage>
</organism>
<dbReference type="EMBL" id="BJXU01000120">
    <property type="protein sequence ID" value="GEN24944.1"/>
    <property type="molecule type" value="Genomic_DNA"/>
</dbReference>
<dbReference type="Gene3D" id="3.10.450.350">
    <property type="match status" value="1"/>
</dbReference>